<dbReference type="Proteomes" id="UP000314294">
    <property type="component" value="Unassembled WGS sequence"/>
</dbReference>
<evidence type="ECO:0000313" key="1">
    <source>
        <dbReference type="EMBL" id="TNN88576.1"/>
    </source>
</evidence>
<reference evidence="1 2" key="1">
    <citation type="submission" date="2019-03" db="EMBL/GenBank/DDBJ databases">
        <title>First draft genome of Liparis tanakae, snailfish: a comprehensive survey of snailfish specific genes.</title>
        <authorList>
            <person name="Kim W."/>
            <person name="Song I."/>
            <person name="Jeong J.-H."/>
            <person name="Kim D."/>
            <person name="Kim S."/>
            <person name="Ryu S."/>
            <person name="Song J.Y."/>
            <person name="Lee S.K."/>
        </authorList>
    </citation>
    <scope>NUCLEOTIDE SEQUENCE [LARGE SCALE GENOMIC DNA]</scope>
    <source>
        <tissue evidence="1">Muscle</tissue>
    </source>
</reference>
<sequence>MLLQQRSLLLENQLLGSGIGPGRERHGNTVMTAATCKTQAEQTMAINHPADALRFRALQSCCTPSHRRCQDDAELREERLPRGALFPFFICEL</sequence>
<dbReference type="AlphaFoldDB" id="A0A4Z2JEB1"/>
<organism evidence="1 2">
    <name type="scientific">Liparis tanakae</name>
    <name type="common">Tanaka's snailfish</name>
    <dbReference type="NCBI Taxonomy" id="230148"/>
    <lineage>
        <taxon>Eukaryota</taxon>
        <taxon>Metazoa</taxon>
        <taxon>Chordata</taxon>
        <taxon>Craniata</taxon>
        <taxon>Vertebrata</taxon>
        <taxon>Euteleostomi</taxon>
        <taxon>Actinopterygii</taxon>
        <taxon>Neopterygii</taxon>
        <taxon>Teleostei</taxon>
        <taxon>Neoteleostei</taxon>
        <taxon>Acanthomorphata</taxon>
        <taxon>Eupercaria</taxon>
        <taxon>Perciformes</taxon>
        <taxon>Cottioidei</taxon>
        <taxon>Cottales</taxon>
        <taxon>Liparidae</taxon>
        <taxon>Liparis</taxon>
    </lineage>
</organism>
<name>A0A4Z2JEB1_9TELE</name>
<comment type="caution">
    <text evidence="1">The sequence shown here is derived from an EMBL/GenBank/DDBJ whole genome shotgun (WGS) entry which is preliminary data.</text>
</comment>
<keyword evidence="2" id="KW-1185">Reference proteome</keyword>
<evidence type="ECO:0000313" key="2">
    <source>
        <dbReference type="Proteomes" id="UP000314294"/>
    </source>
</evidence>
<dbReference type="EMBL" id="SRLO01000005">
    <property type="protein sequence ID" value="TNN88576.1"/>
    <property type="molecule type" value="Genomic_DNA"/>
</dbReference>
<accession>A0A4Z2JEB1</accession>
<proteinExistence type="predicted"/>
<protein>
    <submittedName>
        <fullName evidence="1">Uncharacterized protein</fullName>
    </submittedName>
</protein>
<gene>
    <name evidence="1" type="ORF">EYF80_001359</name>
</gene>